<dbReference type="NCBIfam" id="TIGR00401">
    <property type="entry name" value="msrA"/>
    <property type="match status" value="1"/>
</dbReference>
<feature type="active site" description="Nucleophile" evidence="7">
    <location>
        <position position="301"/>
    </location>
</feature>
<dbReference type="InterPro" id="IPR036509">
    <property type="entry name" value="Met_Sox_Rdtase_MsrA_sf"/>
</dbReference>
<dbReference type="eggNOG" id="COG0225">
    <property type="taxonomic scope" value="Bacteria"/>
</dbReference>
<dbReference type="SUPFAM" id="SSF55068">
    <property type="entry name" value="Peptide methionine sulfoxide reductase"/>
    <property type="match status" value="1"/>
</dbReference>
<dbReference type="OrthoDB" id="4174719at2"/>
<evidence type="ECO:0000256" key="8">
    <source>
        <dbReference type="HAMAP-Rule" id="MF_01401"/>
    </source>
</evidence>
<dbReference type="PANTHER" id="PTHR43774">
    <property type="entry name" value="PEPTIDE METHIONINE SULFOXIDE REDUCTASE"/>
    <property type="match status" value="1"/>
</dbReference>
<comment type="similarity">
    <text evidence="7">Belongs to the MsrB Met sulfoxide reductase family.</text>
</comment>
<dbReference type="Proteomes" id="UP000036923">
    <property type="component" value="Unassembled WGS sequence"/>
</dbReference>
<comment type="caution">
    <text evidence="10">The sequence shown here is derived from an EMBL/GenBank/DDBJ whole genome shotgun (WGS) entry which is preliminary data.</text>
</comment>
<dbReference type="PATRIC" id="fig|398512.5.peg.5139"/>
<dbReference type="HAMAP" id="MF_01401">
    <property type="entry name" value="MsrA"/>
    <property type="match status" value="1"/>
</dbReference>
<name>A0A0L6JUU1_9FIRM</name>
<dbReference type="Pfam" id="PF01625">
    <property type="entry name" value="PMSR"/>
    <property type="match status" value="1"/>
</dbReference>
<dbReference type="HAMAP" id="MF_01400">
    <property type="entry name" value="MsrB"/>
    <property type="match status" value="1"/>
</dbReference>
<dbReference type="eggNOG" id="COG0229">
    <property type="taxonomic scope" value="Bacteria"/>
</dbReference>
<dbReference type="Pfam" id="PF01641">
    <property type="entry name" value="SelR"/>
    <property type="match status" value="1"/>
</dbReference>
<keyword evidence="3" id="KW-0511">Multifunctional enzyme</keyword>
<evidence type="ECO:0000256" key="4">
    <source>
        <dbReference type="ARBA" id="ARBA00047806"/>
    </source>
</evidence>
<dbReference type="PANTHER" id="PTHR43774:SF1">
    <property type="entry name" value="PEPTIDE METHIONINE SULFOXIDE REDUCTASE MSRA 2"/>
    <property type="match status" value="1"/>
</dbReference>
<proteinExistence type="inferred from homology"/>
<comment type="catalytic activity">
    <reaction evidence="5 7">
        <text>L-methionyl-[protein] + [thioredoxin]-disulfide + H2O = L-methionyl-(R)-S-oxide-[protein] + [thioredoxin]-dithiol</text>
        <dbReference type="Rhea" id="RHEA:24164"/>
        <dbReference type="Rhea" id="RHEA-COMP:10698"/>
        <dbReference type="Rhea" id="RHEA-COMP:10700"/>
        <dbReference type="Rhea" id="RHEA-COMP:12313"/>
        <dbReference type="Rhea" id="RHEA-COMP:12314"/>
        <dbReference type="ChEBI" id="CHEBI:15377"/>
        <dbReference type="ChEBI" id="CHEBI:16044"/>
        <dbReference type="ChEBI" id="CHEBI:29950"/>
        <dbReference type="ChEBI" id="CHEBI:45764"/>
        <dbReference type="ChEBI" id="CHEBI:50058"/>
        <dbReference type="EC" id="1.8.4.12"/>
    </reaction>
</comment>
<comment type="caution">
    <text evidence="7">Lacks conserved residue(s) required for the propagation of feature annotation.</text>
</comment>
<gene>
    <name evidence="8" type="primary">msrA</name>
    <name evidence="7" type="synonym">msrB</name>
    <name evidence="10" type="ORF">Bccel_4900</name>
</gene>
<evidence type="ECO:0000256" key="1">
    <source>
        <dbReference type="ARBA" id="ARBA00005591"/>
    </source>
</evidence>
<evidence type="ECO:0000256" key="7">
    <source>
        <dbReference type="HAMAP-Rule" id="MF_01400"/>
    </source>
</evidence>
<dbReference type="Gene3D" id="3.30.1060.10">
    <property type="entry name" value="Peptide methionine sulphoxide reductase MsrA"/>
    <property type="match status" value="1"/>
</dbReference>
<feature type="active site" evidence="8">
    <location>
        <position position="14"/>
    </location>
</feature>
<evidence type="ECO:0000256" key="3">
    <source>
        <dbReference type="ARBA" id="ARBA00023268"/>
    </source>
</evidence>
<comment type="catalytic activity">
    <reaction evidence="4 8">
        <text>L-methionyl-[protein] + [thioredoxin]-disulfide + H2O = L-methionyl-(S)-S-oxide-[protein] + [thioredoxin]-dithiol</text>
        <dbReference type="Rhea" id="RHEA:14217"/>
        <dbReference type="Rhea" id="RHEA-COMP:10698"/>
        <dbReference type="Rhea" id="RHEA-COMP:10700"/>
        <dbReference type="Rhea" id="RHEA-COMP:12313"/>
        <dbReference type="Rhea" id="RHEA-COMP:12315"/>
        <dbReference type="ChEBI" id="CHEBI:15377"/>
        <dbReference type="ChEBI" id="CHEBI:16044"/>
        <dbReference type="ChEBI" id="CHEBI:29950"/>
        <dbReference type="ChEBI" id="CHEBI:44120"/>
        <dbReference type="ChEBI" id="CHEBI:50058"/>
        <dbReference type="EC" id="1.8.4.11"/>
    </reaction>
</comment>
<dbReference type="FunFam" id="2.170.150.20:FF:000003">
    <property type="entry name" value="Peptide methionine sulfoxide reductase MsrB"/>
    <property type="match status" value="1"/>
</dbReference>
<dbReference type="InterPro" id="IPR002569">
    <property type="entry name" value="Met_Sox_Rdtase_MsrA_dom"/>
</dbReference>
<comment type="function">
    <text evidence="8">Has an important function as a repair enzyme for proteins that have been inactivated by oxidation. Catalyzes the reversible oxidation-reduction of methionine sulfoxide in proteins to methionine.</text>
</comment>
<dbReference type="PROSITE" id="PS51790">
    <property type="entry name" value="MSRB"/>
    <property type="match status" value="1"/>
</dbReference>
<dbReference type="RefSeq" id="WP_036935228.1">
    <property type="nucleotide sequence ID" value="NZ_JQKC01000001.1"/>
</dbReference>
<dbReference type="GO" id="GO:0033744">
    <property type="term" value="F:L-methionine:thioredoxin-disulfide S-oxidoreductase activity"/>
    <property type="evidence" value="ECO:0007669"/>
    <property type="project" value="RHEA"/>
</dbReference>
<evidence type="ECO:0000259" key="9">
    <source>
        <dbReference type="PROSITE" id="PS51790"/>
    </source>
</evidence>
<evidence type="ECO:0000313" key="11">
    <source>
        <dbReference type="Proteomes" id="UP000036923"/>
    </source>
</evidence>
<dbReference type="Gene3D" id="2.170.150.20">
    <property type="entry name" value="Peptide methionine sulfoxide reductase"/>
    <property type="match status" value="1"/>
</dbReference>
<dbReference type="NCBIfam" id="TIGR00357">
    <property type="entry name" value="peptide-methionine (R)-S-oxide reductase MsrB"/>
    <property type="match status" value="1"/>
</dbReference>
<dbReference type="AlphaFoldDB" id="A0A0L6JUU1"/>
<evidence type="ECO:0000256" key="2">
    <source>
        <dbReference type="ARBA" id="ARBA00023002"/>
    </source>
</evidence>
<comment type="similarity">
    <text evidence="1 8">Belongs to the MsrA Met sulfoxide reductase family.</text>
</comment>
<protein>
    <recommendedName>
        <fullName evidence="7 8">Multifunctional fusion protein</fullName>
    </recommendedName>
    <domain>
        <recommendedName>
            <fullName evidence="8">Peptide methionine sulfoxide reductase MsrA</fullName>
            <shortName evidence="8">Protein-methionine-S-oxide reductase</shortName>
            <ecNumber evidence="8">1.8.4.11</ecNumber>
        </recommendedName>
        <alternativeName>
            <fullName evidence="8">Peptide-methionine (S)-S-oxide reductase</fullName>
            <shortName evidence="8">Peptide Met(O) reductase</shortName>
        </alternativeName>
    </domain>
    <domain>
        <recommendedName>
            <fullName evidence="7">Peptide methionine sulfoxide reductase MsrB</fullName>
            <ecNumber evidence="7">1.8.4.12</ecNumber>
        </recommendedName>
        <alternativeName>
            <fullName evidence="7">Peptide-methionine (R)-S-oxide reductase</fullName>
        </alternativeName>
    </domain>
</protein>
<dbReference type="EC" id="1.8.4.11" evidence="8"/>
<comment type="catalytic activity">
    <reaction evidence="6 8">
        <text>[thioredoxin]-disulfide + L-methionine + H2O = L-methionine (S)-S-oxide + [thioredoxin]-dithiol</text>
        <dbReference type="Rhea" id="RHEA:19993"/>
        <dbReference type="Rhea" id="RHEA-COMP:10698"/>
        <dbReference type="Rhea" id="RHEA-COMP:10700"/>
        <dbReference type="ChEBI" id="CHEBI:15377"/>
        <dbReference type="ChEBI" id="CHEBI:29950"/>
        <dbReference type="ChEBI" id="CHEBI:50058"/>
        <dbReference type="ChEBI" id="CHEBI:57844"/>
        <dbReference type="ChEBI" id="CHEBI:58772"/>
        <dbReference type="EC" id="1.8.4.11"/>
    </reaction>
</comment>
<keyword evidence="2 7" id="KW-0560">Oxidoreductase</keyword>
<evidence type="ECO:0000313" key="10">
    <source>
        <dbReference type="EMBL" id="KNY29626.1"/>
    </source>
</evidence>
<dbReference type="GO" id="GO:0008113">
    <property type="term" value="F:peptide-methionine (S)-S-oxide reductase activity"/>
    <property type="evidence" value="ECO:0007669"/>
    <property type="project" value="UniProtKB-UniRule"/>
</dbReference>
<organism evidence="10 11">
    <name type="scientific">Pseudobacteroides cellulosolvens ATCC 35603 = DSM 2933</name>
    <dbReference type="NCBI Taxonomy" id="398512"/>
    <lineage>
        <taxon>Bacteria</taxon>
        <taxon>Bacillati</taxon>
        <taxon>Bacillota</taxon>
        <taxon>Clostridia</taxon>
        <taxon>Eubacteriales</taxon>
        <taxon>Oscillospiraceae</taxon>
        <taxon>Pseudobacteroides</taxon>
    </lineage>
</organism>
<evidence type="ECO:0000256" key="6">
    <source>
        <dbReference type="ARBA" id="ARBA00048782"/>
    </source>
</evidence>
<evidence type="ECO:0000256" key="5">
    <source>
        <dbReference type="ARBA" id="ARBA00048488"/>
    </source>
</evidence>
<dbReference type="InterPro" id="IPR002579">
    <property type="entry name" value="Met_Sox_Rdtase_MsrB_dom"/>
</dbReference>
<feature type="domain" description="MsrB" evidence="9">
    <location>
        <begin position="189"/>
        <end position="312"/>
    </location>
</feature>
<keyword evidence="11" id="KW-1185">Reference proteome</keyword>
<dbReference type="InterPro" id="IPR011057">
    <property type="entry name" value="Mss4-like_sf"/>
</dbReference>
<dbReference type="STRING" id="398512.Bccel_4900"/>
<dbReference type="EC" id="1.8.4.12" evidence="7"/>
<dbReference type="SUPFAM" id="SSF51316">
    <property type="entry name" value="Mss4-like"/>
    <property type="match status" value="1"/>
</dbReference>
<dbReference type="EMBL" id="LGTC01000001">
    <property type="protein sequence ID" value="KNY29626.1"/>
    <property type="molecule type" value="Genomic_DNA"/>
</dbReference>
<accession>A0A0L6JUU1</accession>
<dbReference type="GO" id="GO:0033743">
    <property type="term" value="F:peptide-methionine (R)-S-oxide reductase activity"/>
    <property type="evidence" value="ECO:0007669"/>
    <property type="project" value="UniProtKB-UniRule"/>
</dbReference>
<reference evidence="11" key="1">
    <citation type="submission" date="2015-07" db="EMBL/GenBank/DDBJ databases">
        <title>Near-Complete Genome Sequence of the Cellulolytic Bacterium Bacteroides (Pseudobacteroides) cellulosolvens ATCC 35603.</title>
        <authorList>
            <person name="Dassa B."/>
            <person name="Utturkar S.M."/>
            <person name="Klingeman D.M."/>
            <person name="Hurt R.A."/>
            <person name="Keller M."/>
            <person name="Xu J."/>
            <person name="Reddy Y.H.K."/>
            <person name="Borovok I."/>
            <person name="Grinberg I.R."/>
            <person name="Lamed R."/>
            <person name="Zhivin O."/>
            <person name="Bayer E.A."/>
            <person name="Brown S.D."/>
        </authorList>
    </citation>
    <scope>NUCLEOTIDE SEQUENCE [LARGE SCALE GENOMIC DNA]</scope>
    <source>
        <strain evidence="11">DSM 2933</strain>
    </source>
</reference>
<sequence>MASSNKKATFAGGCFWCMVQPFESLRGINQVRTGYTGGESENPSYKSVCRGDTGHYEAVQVEYNPSVISYEELLEVFWKQIDPLDEGGQFYDRGPQYRTAIFYHDDEQKRAAEESKNMLNKMGVFSEPIATDIIKFQKFYEAEEYHQAYHKKNPEQYKGYKLASGRDAAVKKLWGNIGFISGAGSKKSFDDIKRKLTPMQYKVTQENGTEPPFENEYYNNFHDGIYVDIVSGEPLFSSRDKFDSGCGWPSFTKPISDERITKNIDTSHFMIRTEVRSKDGDSHLGHVFNDGPANSTGLRYCINSASLRFIPLEEMEDAGYGEYLNLFITDKS</sequence>